<keyword evidence="1" id="KW-0472">Membrane</keyword>
<name>U9U7H3_RHIID</name>
<proteinExistence type="predicted"/>
<keyword evidence="1" id="KW-0812">Transmembrane</keyword>
<accession>U9U7H3</accession>
<keyword evidence="1" id="KW-1133">Transmembrane helix</keyword>
<gene>
    <name evidence="2" type="ORF">GLOINDRAFT_322144</name>
</gene>
<evidence type="ECO:0000256" key="1">
    <source>
        <dbReference type="SAM" id="Phobius"/>
    </source>
</evidence>
<sequence>FRYKFKRYLYFPITNIVNLIIIWWSVKEIRDNILRNLVILDELSRNHLLCAKIIRYNCSSYLFLHYFHADQHIGSAVLNTAISQMIICGMWDRNTWMKQVVQIIELLD</sequence>
<protein>
    <submittedName>
        <fullName evidence="2">Uncharacterized protein</fullName>
    </submittedName>
</protein>
<organism evidence="2">
    <name type="scientific">Rhizophagus irregularis (strain DAOM 181602 / DAOM 197198 / MUCL 43194)</name>
    <name type="common">Arbuscular mycorrhizal fungus</name>
    <name type="synonym">Glomus intraradices</name>
    <dbReference type="NCBI Taxonomy" id="747089"/>
    <lineage>
        <taxon>Eukaryota</taxon>
        <taxon>Fungi</taxon>
        <taxon>Fungi incertae sedis</taxon>
        <taxon>Mucoromycota</taxon>
        <taxon>Glomeromycotina</taxon>
        <taxon>Glomeromycetes</taxon>
        <taxon>Glomerales</taxon>
        <taxon>Glomeraceae</taxon>
        <taxon>Rhizophagus</taxon>
    </lineage>
</organism>
<reference evidence="2" key="1">
    <citation type="submission" date="2013-07" db="EMBL/GenBank/DDBJ databases">
        <title>The genome of an arbuscular mycorrhizal fungus provides insights into the evolution of the oldest plant symbiosis.</title>
        <authorList>
            <consortium name="DOE Joint Genome Institute"/>
            <person name="Tisserant E."/>
            <person name="Malbreil M."/>
            <person name="Kuo A."/>
            <person name="Kohler A."/>
            <person name="Symeonidi A."/>
            <person name="Balestrini R."/>
            <person name="Charron P."/>
            <person name="Duensing N."/>
            <person name="Frei-dit-Frey N."/>
            <person name="Gianinazzi-Pearson V."/>
            <person name="Gilbert B."/>
            <person name="Handa Y."/>
            <person name="Hijri M."/>
            <person name="Kaul R."/>
            <person name="Kawaguchi M."/>
            <person name="Krajinski F."/>
            <person name="Lammers P."/>
            <person name="Lapierre D."/>
            <person name="Masclaux F.G."/>
            <person name="Murat C."/>
            <person name="Morin E."/>
            <person name="Ndikumana S."/>
            <person name="Pagni M."/>
            <person name="Petitpierre D."/>
            <person name="Requena N."/>
            <person name="Rosikiewicz P."/>
            <person name="Riley R."/>
            <person name="Saito K."/>
            <person name="San Clemente H."/>
            <person name="Shapiro H."/>
            <person name="van Tuinen D."/>
            <person name="Becard G."/>
            <person name="Bonfante P."/>
            <person name="Paszkowski U."/>
            <person name="Shachar-Hill Y."/>
            <person name="Young J.P."/>
            <person name="Sanders I.R."/>
            <person name="Henrissat B."/>
            <person name="Rensing S.A."/>
            <person name="Grigoriev I.V."/>
            <person name="Corradi N."/>
            <person name="Roux C."/>
            <person name="Martin F."/>
        </authorList>
    </citation>
    <scope>NUCLEOTIDE SEQUENCE</scope>
    <source>
        <strain evidence="2">DAOM 197198</strain>
    </source>
</reference>
<dbReference type="AlphaFoldDB" id="U9U7H3"/>
<feature type="transmembrane region" description="Helical" evidence="1">
    <location>
        <begin position="7"/>
        <end position="26"/>
    </location>
</feature>
<dbReference type="EMBL" id="KI281814">
    <property type="protein sequence ID" value="ESA15622.1"/>
    <property type="molecule type" value="Genomic_DNA"/>
</dbReference>
<evidence type="ECO:0000313" key="2">
    <source>
        <dbReference type="EMBL" id="ESA15622.1"/>
    </source>
</evidence>
<dbReference type="HOGENOM" id="CLU_2203353_0_0_1"/>
<feature type="non-terminal residue" evidence="2">
    <location>
        <position position="1"/>
    </location>
</feature>